<evidence type="ECO:0000313" key="13">
    <source>
        <dbReference type="Proteomes" id="UP000019118"/>
    </source>
</evidence>
<keyword evidence="8" id="KW-0833">Ubl conjugation pathway</keyword>
<dbReference type="InterPro" id="IPR013083">
    <property type="entry name" value="Znf_RING/FYVE/PHD"/>
</dbReference>
<reference evidence="13" key="1">
    <citation type="journal article" date="2013" name="Genome Biol.">
        <title>Draft genome of the mountain pine beetle, Dendroctonus ponderosae Hopkins, a major forest pest.</title>
        <authorList>
            <person name="Keeling C.I."/>
            <person name="Yuen M.M."/>
            <person name="Liao N.Y."/>
            <person name="Docking T.R."/>
            <person name="Chan S.K."/>
            <person name="Taylor G.A."/>
            <person name="Palmquist D.L."/>
            <person name="Jackman S.D."/>
            <person name="Nguyen A."/>
            <person name="Li M."/>
            <person name="Henderson H."/>
            <person name="Janes J.K."/>
            <person name="Zhao Y."/>
            <person name="Pandoh P."/>
            <person name="Moore R."/>
            <person name="Sperling F.A."/>
            <person name="Huber D.P."/>
            <person name="Birol I."/>
            <person name="Jones S.J."/>
            <person name="Bohlmann J."/>
        </authorList>
    </citation>
    <scope>NUCLEOTIDE SEQUENCE</scope>
</reference>
<dbReference type="InterPro" id="IPR004162">
    <property type="entry name" value="SINA-like_animal"/>
</dbReference>
<evidence type="ECO:0000256" key="2">
    <source>
        <dbReference type="ARBA" id="ARBA00004906"/>
    </source>
</evidence>
<feature type="domain" description="SIAH-type" evidence="11">
    <location>
        <begin position="70"/>
        <end position="131"/>
    </location>
</feature>
<dbReference type="FunFam" id="3.30.40.10:FF:000041">
    <property type="entry name" value="E3 ubiquitin-protein ligase SINAT3"/>
    <property type="match status" value="1"/>
</dbReference>
<evidence type="ECO:0000256" key="1">
    <source>
        <dbReference type="ARBA" id="ARBA00000900"/>
    </source>
</evidence>
<evidence type="ECO:0000256" key="8">
    <source>
        <dbReference type="ARBA" id="ARBA00022786"/>
    </source>
</evidence>
<keyword evidence="5" id="KW-0808">Transferase</keyword>
<dbReference type="PANTHER" id="PTHR45877:SF2">
    <property type="entry name" value="E3 UBIQUITIN-PROTEIN LIGASE SINA-RELATED"/>
    <property type="match status" value="1"/>
</dbReference>
<dbReference type="GO" id="GO:0061630">
    <property type="term" value="F:ubiquitin protein ligase activity"/>
    <property type="evidence" value="ECO:0007669"/>
    <property type="project" value="UniProtKB-EC"/>
</dbReference>
<name>A0AAR5QHV1_DENPD</name>
<comment type="catalytic activity">
    <reaction evidence="1">
        <text>S-ubiquitinyl-[E2 ubiquitin-conjugating enzyme]-L-cysteine + [acceptor protein]-L-lysine = [E2 ubiquitin-conjugating enzyme]-L-cysteine + N(6)-ubiquitinyl-[acceptor protein]-L-lysine.</text>
        <dbReference type="EC" id="2.3.2.27"/>
    </reaction>
</comment>
<dbReference type="GO" id="GO:0005737">
    <property type="term" value="C:cytoplasm"/>
    <property type="evidence" value="ECO:0007669"/>
    <property type="project" value="TreeGrafter"/>
</dbReference>
<keyword evidence="13" id="KW-1185">Reference proteome</keyword>
<dbReference type="KEGG" id="dpa:109546339"/>
<dbReference type="PROSITE" id="PS51081">
    <property type="entry name" value="ZF_SIAH"/>
    <property type="match status" value="2"/>
</dbReference>
<dbReference type="Pfam" id="PF21361">
    <property type="entry name" value="Sina_ZnF"/>
    <property type="match status" value="2"/>
</dbReference>
<keyword evidence="7 10" id="KW-0863">Zinc-finger</keyword>
<dbReference type="GeneID" id="109546339"/>
<dbReference type="Gene3D" id="3.30.40.10">
    <property type="entry name" value="Zinc/RING finger domain, C3HC4 (zinc finger)"/>
    <property type="match status" value="2"/>
</dbReference>
<evidence type="ECO:0000256" key="10">
    <source>
        <dbReference type="PROSITE-ProRule" id="PRU00455"/>
    </source>
</evidence>
<reference evidence="12" key="2">
    <citation type="submission" date="2024-08" db="UniProtKB">
        <authorList>
            <consortium name="EnsemblMetazoa"/>
        </authorList>
    </citation>
    <scope>IDENTIFICATION</scope>
</reference>
<evidence type="ECO:0000256" key="6">
    <source>
        <dbReference type="ARBA" id="ARBA00022723"/>
    </source>
</evidence>
<sequence length="522" mass="60869">MDSAETSLEEIVDSFIIFMDKLTCPICSLRLTAFPIYVRMDGGVAVCGRCPLPNPTEYLRDKPYEQIIKMLQFPCRYKDGGCKELFKPSVMTRHERRCPHRVINCPASELLHCEWNGRSLDLKRHYQNSHPLAILSDRKYELDFTKNFSDIYLMPFETEIFLLRSQMNNINQIYNCSVEHVPTRYSAPFYKYSVTIETDNPDDFRVYSARHTDSQLLELKCISSAELEEDLPNAKEFIAHFQIYEGIVEDKQFDYPNDVTEEMKNELIDWAKLDGVKCQSCYGYLINPIQECPNNHILCLKCGEQSKCNLCQMDLEPSKNTAFVGLIDTLTYPCTYRDEGCMMVLKSIYIQEHESSCRFAYFDCPLREEQKCEVKCRLYETDRHITFNHSNNMLTGKIVEIDLQQNPLPFKKHFLIIHDGMVFKLIFKHEKETLMWSTVIVGSDLDAKKYNFEIEMIDKAGRDIGILSRAGCTPILEKEACFAMRNRCVLFLSDLMGVFIKENKLRFHVKIISAGNYYDERE</sequence>
<accession>A0AAR5QHV1</accession>
<dbReference type="EC" id="2.3.2.27" evidence="4"/>
<dbReference type="PANTHER" id="PTHR45877">
    <property type="entry name" value="E3 UBIQUITIN-PROTEIN LIGASE SIAH2"/>
    <property type="match status" value="1"/>
</dbReference>
<evidence type="ECO:0000256" key="3">
    <source>
        <dbReference type="ARBA" id="ARBA00009119"/>
    </source>
</evidence>
<evidence type="ECO:0000256" key="9">
    <source>
        <dbReference type="ARBA" id="ARBA00022833"/>
    </source>
</evidence>
<keyword evidence="6" id="KW-0479">Metal-binding</keyword>
<dbReference type="GO" id="GO:0008270">
    <property type="term" value="F:zinc ion binding"/>
    <property type="evidence" value="ECO:0007669"/>
    <property type="project" value="UniProtKB-KW"/>
</dbReference>
<protein>
    <recommendedName>
        <fullName evidence="4">RING-type E3 ubiquitin transferase</fullName>
        <ecNumber evidence="4">2.3.2.27</ecNumber>
    </recommendedName>
</protein>
<dbReference type="InterPro" id="IPR013010">
    <property type="entry name" value="Znf_SIAH"/>
</dbReference>
<comment type="pathway">
    <text evidence="2">Protein modification; protein ubiquitination.</text>
</comment>
<evidence type="ECO:0000259" key="11">
    <source>
        <dbReference type="PROSITE" id="PS51081"/>
    </source>
</evidence>
<dbReference type="EnsemblMetazoa" id="XM_019917254.1">
    <property type="protein sequence ID" value="XP_019772813.1"/>
    <property type="gene ID" value="LOC109546339"/>
</dbReference>
<evidence type="ECO:0000313" key="12">
    <source>
        <dbReference type="EnsemblMetazoa" id="XP_019772813.1"/>
    </source>
</evidence>
<dbReference type="SUPFAM" id="SSF49599">
    <property type="entry name" value="TRAF domain-like"/>
    <property type="match status" value="2"/>
</dbReference>
<evidence type="ECO:0000256" key="4">
    <source>
        <dbReference type="ARBA" id="ARBA00012483"/>
    </source>
</evidence>
<dbReference type="GO" id="GO:0031624">
    <property type="term" value="F:ubiquitin conjugating enzyme binding"/>
    <property type="evidence" value="ECO:0007669"/>
    <property type="project" value="TreeGrafter"/>
</dbReference>
<organism evidence="12 13">
    <name type="scientific">Dendroctonus ponderosae</name>
    <name type="common">Mountain pine beetle</name>
    <dbReference type="NCBI Taxonomy" id="77166"/>
    <lineage>
        <taxon>Eukaryota</taxon>
        <taxon>Metazoa</taxon>
        <taxon>Ecdysozoa</taxon>
        <taxon>Arthropoda</taxon>
        <taxon>Hexapoda</taxon>
        <taxon>Insecta</taxon>
        <taxon>Pterygota</taxon>
        <taxon>Neoptera</taxon>
        <taxon>Endopterygota</taxon>
        <taxon>Coleoptera</taxon>
        <taxon>Polyphaga</taxon>
        <taxon>Cucujiformia</taxon>
        <taxon>Curculionidae</taxon>
        <taxon>Scolytinae</taxon>
        <taxon>Dendroctonus</taxon>
    </lineage>
</organism>
<feature type="domain" description="SIAH-type" evidence="11">
    <location>
        <begin position="329"/>
        <end position="390"/>
    </location>
</feature>
<evidence type="ECO:0000256" key="7">
    <source>
        <dbReference type="ARBA" id="ARBA00022771"/>
    </source>
</evidence>
<comment type="similarity">
    <text evidence="3">Belongs to the SINA (Seven in absentia) family.</text>
</comment>
<dbReference type="Proteomes" id="UP000019118">
    <property type="component" value="Unassembled WGS sequence"/>
</dbReference>
<proteinExistence type="inferred from homology"/>
<keyword evidence="9" id="KW-0862">Zinc</keyword>
<evidence type="ECO:0000256" key="5">
    <source>
        <dbReference type="ARBA" id="ARBA00022679"/>
    </source>
</evidence>
<dbReference type="GO" id="GO:0043161">
    <property type="term" value="P:proteasome-mediated ubiquitin-dependent protein catabolic process"/>
    <property type="evidence" value="ECO:0007669"/>
    <property type="project" value="TreeGrafter"/>
</dbReference>
<dbReference type="AlphaFoldDB" id="A0AAR5QHV1"/>